<protein>
    <recommendedName>
        <fullName evidence="3">Phosphoadenosine 5'-phosphosulfate reductase</fullName>
        <shortName evidence="3">PAPS reductase</shortName>
        <ecNumber evidence="3">1.8.4.8</ecNumber>
    </recommendedName>
    <alternativeName>
        <fullName evidence="3">3'-phosphoadenylylsulfate reductase</fullName>
    </alternativeName>
    <alternativeName>
        <fullName evidence="3">PAPS reductase, thioredoxin dependent</fullName>
    </alternativeName>
    <alternativeName>
        <fullName evidence="3">PAPS sulfotransferase</fullName>
    </alternativeName>
    <alternativeName>
        <fullName evidence="3">PAdoPS reductase</fullName>
    </alternativeName>
</protein>
<dbReference type="CDD" id="cd23945">
    <property type="entry name" value="PAPS_reductase"/>
    <property type="match status" value="1"/>
</dbReference>
<dbReference type="SUPFAM" id="SSF52402">
    <property type="entry name" value="Adenine nucleotide alpha hydrolases-like"/>
    <property type="match status" value="1"/>
</dbReference>
<dbReference type="EC" id="1.8.4.8" evidence="3"/>
<comment type="similarity">
    <text evidence="1 3">Belongs to the PAPS reductase family. CysH subfamily.</text>
</comment>
<proteinExistence type="inferred from homology"/>
<feature type="active site" description="Nucleophile; cysteine thiosulfonate intermediate" evidence="3">
    <location>
        <position position="232"/>
    </location>
</feature>
<gene>
    <name evidence="3" type="primary">cysH</name>
    <name evidence="5" type="ORF">HW115_17225</name>
</gene>
<evidence type="ECO:0000256" key="1">
    <source>
        <dbReference type="ARBA" id="ARBA00009732"/>
    </source>
</evidence>
<dbReference type="Proteomes" id="UP000557872">
    <property type="component" value="Unassembled WGS sequence"/>
</dbReference>
<accession>A0A851GQI0</accession>
<dbReference type="HAMAP" id="MF_00063">
    <property type="entry name" value="CysH"/>
    <property type="match status" value="1"/>
</dbReference>
<dbReference type="UniPathway" id="UPA00140">
    <property type="reaction ID" value="UER00206"/>
</dbReference>
<comment type="catalytic activity">
    <reaction evidence="3">
        <text>[thioredoxin]-disulfide + sulfite + adenosine 3',5'-bisphosphate + 2 H(+) = [thioredoxin]-dithiol + 3'-phosphoadenylyl sulfate</text>
        <dbReference type="Rhea" id="RHEA:11724"/>
        <dbReference type="Rhea" id="RHEA-COMP:10698"/>
        <dbReference type="Rhea" id="RHEA-COMP:10700"/>
        <dbReference type="ChEBI" id="CHEBI:15378"/>
        <dbReference type="ChEBI" id="CHEBI:17359"/>
        <dbReference type="ChEBI" id="CHEBI:29950"/>
        <dbReference type="ChEBI" id="CHEBI:50058"/>
        <dbReference type="ChEBI" id="CHEBI:58339"/>
        <dbReference type="ChEBI" id="CHEBI:58343"/>
        <dbReference type="EC" id="1.8.4.8"/>
    </reaction>
</comment>
<feature type="domain" description="Phosphoadenosine phosphosulphate reductase" evidence="4">
    <location>
        <begin position="41"/>
        <end position="213"/>
    </location>
</feature>
<comment type="caution">
    <text evidence="5">The sequence shown here is derived from an EMBL/GenBank/DDBJ whole genome shotgun (WGS) entry which is preliminary data.</text>
</comment>
<dbReference type="NCBIfam" id="NF002537">
    <property type="entry name" value="PRK02090.1"/>
    <property type="match status" value="1"/>
</dbReference>
<evidence type="ECO:0000313" key="6">
    <source>
        <dbReference type="Proteomes" id="UP000557872"/>
    </source>
</evidence>
<dbReference type="PANTHER" id="PTHR46509:SF1">
    <property type="entry name" value="PHOSPHOADENOSINE PHOSPHOSULFATE REDUCTASE"/>
    <property type="match status" value="1"/>
</dbReference>
<name>A0A851GQI0_9BACT</name>
<dbReference type="InterPro" id="IPR002500">
    <property type="entry name" value="PAPS_reduct_dom"/>
</dbReference>
<evidence type="ECO:0000313" key="5">
    <source>
        <dbReference type="EMBL" id="NWK57365.1"/>
    </source>
</evidence>
<organism evidence="5 6">
    <name type="scientific">Oceaniferula marina</name>
    <dbReference type="NCBI Taxonomy" id="2748318"/>
    <lineage>
        <taxon>Bacteria</taxon>
        <taxon>Pseudomonadati</taxon>
        <taxon>Verrucomicrobiota</taxon>
        <taxon>Verrucomicrobiia</taxon>
        <taxon>Verrucomicrobiales</taxon>
        <taxon>Verrucomicrobiaceae</taxon>
        <taxon>Oceaniferula</taxon>
    </lineage>
</organism>
<evidence type="ECO:0000256" key="3">
    <source>
        <dbReference type="HAMAP-Rule" id="MF_00063"/>
    </source>
</evidence>
<dbReference type="Pfam" id="PF01507">
    <property type="entry name" value="PAPS_reduct"/>
    <property type="match status" value="1"/>
</dbReference>
<keyword evidence="6" id="KW-1185">Reference proteome</keyword>
<evidence type="ECO:0000256" key="2">
    <source>
        <dbReference type="ARBA" id="ARBA00023002"/>
    </source>
</evidence>
<comment type="caution">
    <text evidence="3">Lacks conserved residue(s) required for the propagation of feature annotation.</text>
</comment>
<dbReference type="EMBL" id="JACBAZ010000011">
    <property type="protein sequence ID" value="NWK57365.1"/>
    <property type="molecule type" value="Genomic_DNA"/>
</dbReference>
<comment type="function">
    <text evidence="3">Catalyzes the formation of sulfite from phosphoadenosine 5'-phosphosulfate (PAPS) using thioredoxin as an electron donor.</text>
</comment>
<dbReference type="GO" id="GO:0019379">
    <property type="term" value="P:sulfate assimilation, phosphoadenylyl sulfate reduction by phosphoadenylyl-sulfate reductase (thioredoxin)"/>
    <property type="evidence" value="ECO:0007669"/>
    <property type="project" value="UniProtKB-UniRule"/>
</dbReference>
<dbReference type="GO" id="GO:0005737">
    <property type="term" value="C:cytoplasm"/>
    <property type="evidence" value="ECO:0007669"/>
    <property type="project" value="UniProtKB-SubCell"/>
</dbReference>
<dbReference type="InterPro" id="IPR014729">
    <property type="entry name" value="Rossmann-like_a/b/a_fold"/>
</dbReference>
<dbReference type="GO" id="GO:0004604">
    <property type="term" value="F:phosphoadenylyl-sulfate reductase (thioredoxin) activity"/>
    <property type="evidence" value="ECO:0007669"/>
    <property type="project" value="UniProtKB-UniRule"/>
</dbReference>
<dbReference type="PIRSF" id="PIRSF000857">
    <property type="entry name" value="PAPS_reductase"/>
    <property type="match status" value="1"/>
</dbReference>
<evidence type="ECO:0000259" key="4">
    <source>
        <dbReference type="Pfam" id="PF01507"/>
    </source>
</evidence>
<dbReference type="Gene3D" id="3.40.50.620">
    <property type="entry name" value="HUPs"/>
    <property type="match status" value="1"/>
</dbReference>
<keyword evidence="2 3" id="KW-0560">Oxidoreductase</keyword>
<dbReference type="PANTHER" id="PTHR46509">
    <property type="entry name" value="PHOSPHOADENOSINE PHOSPHOSULFATE REDUCTASE"/>
    <property type="match status" value="1"/>
</dbReference>
<comment type="pathway">
    <text evidence="3">Sulfur metabolism; hydrogen sulfide biosynthesis; sulfite from sulfate: step 3/3.</text>
</comment>
<dbReference type="InterPro" id="IPR004511">
    <property type="entry name" value="PAPS/APS_Rdtase"/>
</dbReference>
<reference evidence="5 6" key="1">
    <citation type="submission" date="2020-07" db="EMBL/GenBank/DDBJ databases">
        <title>Roseicoccus Jingziensis gen. nov., sp. nov., isolated from coastal seawater.</title>
        <authorList>
            <person name="Feng X."/>
        </authorList>
    </citation>
    <scope>NUCLEOTIDE SEQUENCE [LARGE SCALE GENOMIC DNA]</scope>
    <source>
        <strain evidence="5 6">N1E253</strain>
    </source>
</reference>
<dbReference type="RefSeq" id="WP_178934355.1">
    <property type="nucleotide sequence ID" value="NZ_JACBAZ010000011.1"/>
</dbReference>
<sequence length="245" mass="27326">MNSIANAMTPQSDVDLVNEAFPSMKAAERVAWLHETFGSRLVLSSSFGLQAAIMLHLISKHAPQIPVVWLDTGYLFPETYRYAEKLIESLGLDVHVYQPKLSAARQEALYGKLWEKGEEGNTKYGLINKVEPMNRALLDLGADIWISGLRRSHSSTRADRTFGEQQKKTLKVYPILDWADAQVSAYFYENAIPPHPLESQGYQTMGDWHSTSPVEEGGTAESSRFGGEKYECGLHLDSGAADFQI</sequence>
<dbReference type="NCBIfam" id="TIGR00434">
    <property type="entry name" value="cysH"/>
    <property type="match status" value="1"/>
</dbReference>
<dbReference type="AlphaFoldDB" id="A0A851GQI0"/>
<comment type="subcellular location">
    <subcellularLocation>
        <location evidence="3">Cytoplasm</location>
    </subcellularLocation>
</comment>
<keyword evidence="3" id="KW-0963">Cytoplasm</keyword>
<dbReference type="GO" id="GO:0070814">
    <property type="term" value="P:hydrogen sulfide biosynthetic process"/>
    <property type="evidence" value="ECO:0007669"/>
    <property type="project" value="UniProtKB-UniRule"/>
</dbReference>